<evidence type="ECO:0000313" key="11">
    <source>
        <dbReference type="Proteomes" id="UP001302602"/>
    </source>
</evidence>
<evidence type="ECO:0000256" key="5">
    <source>
        <dbReference type="ARBA" id="ARBA00023163"/>
    </source>
</evidence>
<comment type="function">
    <text evidence="7">Component of the Mediator complex, a coactivator involved in the regulated transcription of nearly all RNA polymerase II-dependent genes. Mediator functions as a bridge to convey information from gene-specific regulatory proteins to the basal RNA polymerase II transcription machinery. Mediator is recruited to promoters by direct interactions with regulatory proteins and serves as a scaffold for the assembly of a functional preinitiation complex with RNA polymerase II and the general transcription factors.</text>
</comment>
<dbReference type="PANTHER" id="PTHR35041:SF4">
    <property type="entry name" value="MEDIATOR OF RNA POLYMERASE II TRANSCRIPTION SUBUNIT 1"/>
    <property type="match status" value="1"/>
</dbReference>
<protein>
    <recommendedName>
        <fullName evidence="7">Mediator of RNA polymerase II transcription subunit 1</fullName>
    </recommendedName>
    <alternativeName>
        <fullName evidence="7">Mediator complex subunit 1</fullName>
    </alternativeName>
</protein>
<dbReference type="AlphaFoldDB" id="A0AAN6TV57"/>
<accession>A0AAN6TV57</accession>
<dbReference type="GO" id="GO:0045944">
    <property type="term" value="P:positive regulation of transcription by RNA polymerase II"/>
    <property type="evidence" value="ECO:0007669"/>
    <property type="project" value="UniProtKB-ARBA"/>
</dbReference>
<keyword evidence="3 7" id="KW-0805">Transcription regulation</keyword>
<evidence type="ECO:0000256" key="8">
    <source>
        <dbReference type="SAM" id="MobiDB-lite"/>
    </source>
</evidence>
<keyword evidence="6 7" id="KW-0539">Nucleus</keyword>
<feature type="compositionally biased region" description="Polar residues" evidence="8">
    <location>
        <begin position="48"/>
        <end position="59"/>
    </location>
</feature>
<dbReference type="PANTHER" id="PTHR35041">
    <property type="entry name" value="MEDIATOR OF RNA POLYMERASE II TRANSCRIPTION SUBUNIT 1"/>
    <property type="match status" value="1"/>
</dbReference>
<evidence type="ECO:0000259" key="9">
    <source>
        <dbReference type="Pfam" id="PF10744"/>
    </source>
</evidence>
<evidence type="ECO:0000256" key="2">
    <source>
        <dbReference type="ARBA" id="ARBA00006210"/>
    </source>
</evidence>
<comment type="caution">
    <text evidence="10">The sequence shown here is derived from an EMBL/GenBank/DDBJ whole genome shotgun (WGS) entry which is preliminary data.</text>
</comment>
<keyword evidence="4 7" id="KW-0010">Activator</keyword>
<dbReference type="GeneID" id="87827460"/>
<evidence type="ECO:0000313" key="10">
    <source>
        <dbReference type="EMBL" id="KAK4121337.1"/>
    </source>
</evidence>
<sequence>MSTPTPGKQNPLSQGRTPQPPHGAAATPSVSTPFSANQAAFSPLGPRSSPQQTKKSSPATLGRSMMGSVNFDSPSTAAALMDINAALDLGLQTLNNLSTSKEDEMARKLDNVIAILSRSKGLVSEAGLERLAKKLDLEHIWEGSDSKRTLIIAGSTLELLIEFCNDVVQSVALSFPDSAEIVSRHAEAAGEILFNDLRLRKGQSPLTKSLEDVVANFERLAVLDKLSIMPGLNLFEAVAGIYESLCRLHAWELQKAREDASAEARAREHYLENLVTCTKSGRPIMNARGRVGMTLEYWKEDWQIPFKKPNLLKWAEEIGKRRWSILIDCAPLKVNHLNPVVNPVRISDKWIGPNVTKIPLPGELHTATGVLTPIIDWLEPESTFVPMSDQTKADPMQPDPSLLGPRLPDVAFHATFDPPVHIPEFIWLQLRQMGCVLDESPLKHPMTVDTFDSLVLPYPPGHGPDGGGSRSITITKRTPIKEDATPGKYSLKRHATSLYVYLPEPSRTLTGMTFSHPQQLISILPSLRQYVFLATLLENSFKELPDVEDWIDPADKKPPPTPVTRSTIITNQTAYFNMTAHPTTIKNEASPAPYPEKTQGFKEDEEEPPLRIDTTLTMDPVPHLKVSFPFRKDNNINIRASSADVEFEIHENGAVHVLSQNVLTEANGNLVTRNGRQRKAEDVAALLERLNGDIGRWVEFMRCFWAPPAPAPAPAPSLVGRG</sequence>
<reference evidence="10" key="2">
    <citation type="submission" date="2023-05" db="EMBL/GenBank/DDBJ databases">
        <authorList>
            <consortium name="Lawrence Berkeley National Laboratory"/>
            <person name="Steindorff A."/>
            <person name="Hensen N."/>
            <person name="Bonometti L."/>
            <person name="Westerberg I."/>
            <person name="Brannstrom I.O."/>
            <person name="Guillou S."/>
            <person name="Cros-Aarteil S."/>
            <person name="Calhoun S."/>
            <person name="Haridas S."/>
            <person name="Kuo A."/>
            <person name="Mondo S."/>
            <person name="Pangilinan J."/>
            <person name="Riley R."/>
            <person name="Labutti K."/>
            <person name="Andreopoulos B."/>
            <person name="Lipzen A."/>
            <person name="Chen C."/>
            <person name="Yanf M."/>
            <person name="Daum C."/>
            <person name="Ng V."/>
            <person name="Clum A."/>
            <person name="Ohm R."/>
            <person name="Martin F."/>
            <person name="Silar P."/>
            <person name="Natvig D."/>
            <person name="Lalanne C."/>
            <person name="Gautier V."/>
            <person name="Ament-Velasquez S.L."/>
            <person name="Kruys A."/>
            <person name="Hutchinson M.I."/>
            <person name="Powell A.J."/>
            <person name="Barry K."/>
            <person name="Miller A.N."/>
            <person name="Grigoriev I.V."/>
            <person name="Debuchy R."/>
            <person name="Gladieux P."/>
            <person name="Thoren M.H."/>
            <person name="Johannesson H."/>
        </authorList>
    </citation>
    <scope>NUCLEOTIDE SEQUENCE</scope>
    <source>
        <strain evidence="10">CBS 731.68</strain>
    </source>
</reference>
<feature type="region of interest" description="Disordered" evidence="8">
    <location>
        <begin position="585"/>
        <end position="607"/>
    </location>
</feature>
<keyword evidence="5 7" id="KW-0804">Transcription</keyword>
<proteinExistence type="inferred from homology"/>
<keyword evidence="11" id="KW-1185">Reference proteome</keyword>
<gene>
    <name evidence="10" type="ORF">N657DRAFT_623672</name>
</gene>
<dbReference type="EMBL" id="MU853234">
    <property type="protein sequence ID" value="KAK4121337.1"/>
    <property type="molecule type" value="Genomic_DNA"/>
</dbReference>
<evidence type="ECO:0000256" key="1">
    <source>
        <dbReference type="ARBA" id="ARBA00004123"/>
    </source>
</evidence>
<organism evidence="10 11">
    <name type="scientific">Parathielavia appendiculata</name>
    <dbReference type="NCBI Taxonomy" id="2587402"/>
    <lineage>
        <taxon>Eukaryota</taxon>
        <taxon>Fungi</taxon>
        <taxon>Dikarya</taxon>
        <taxon>Ascomycota</taxon>
        <taxon>Pezizomycotina</taxon>
        <taxon>Sordariomycetes</taxon>
        <taxon>Sordariomycetidae</taxon>
        <taxon>Sordariales</taxon>
        <taxon>Chaetomiaceae</taxon>
        <taxon>Parathielavia</taxon>
    </lineage>
</organism>
<feature type="domain" description="Mediator complex subunit Med1" evidence="9">
    <location>
        <begin position="110"/>
        <end position="542"/>
    </location>
</feature>
<dbReference type="Pfam" id="PF10744">
    <property type="entry name" value="Med1"/>
    <property type="match status" value="1"/>
</dbReference>
<dbReference type="Proteomes" id="UP001302602">
    <property type="component" value="Unassembled WGS sequence"/>
</dbReference>
<dbReference type="GO" id="GO:0016592">
    <property type="term" value="C:mediator complex"/>
    <property type="evidence" value="ECO:0007669"/>
    <property type="project" value="InterPro"/>
</dbReference>
<dbReference type="GO" id="GO:0003712">
    <property type="term" value="F:transcription coregulator activity"/>
    <property type="evidence" value="ECO:0007669"/>
    <property type="project" value="InterPro"/>
</dbReference>
<evidence type="ECO:0000256" key="4">
    <source>
        <dbReference type="ARBA" id="ARBA00023159"/>
    </source>
</evidence>
<evidence type="ECO:0000256" key="3">
    <source>
        <dbReference type="ARBA" id="ARBA00023015"/>
    </source>
</evidence>
<name>A0AAN6TV57_9PEZI</name>
<feature type="compositionally biased region" description="Polar residues" evidence="8">
    <location>
        <begin position="1"/>
        <end position="17"/>
    </location>
</feature>
<reference evidence="10" key="1">
    <citation type="journal article" date="2023" name="Mol. Phylogenet. Evol.">
        <title>Genome-scale phylogeny and comparative genomics of the fungal order Sordariales.</title>
        <authorList>
            <person name="Hensen N."/>
            <person name="Bonometti L."/>
            <person name="Westerberg I."/>
            <person name="Brannstrom I.O."/>
            <person name="Guillou S."/>
            <person name="Cros-Aarteil S."/>
            <person name="Calhoun S."/>
            <person name="Haridas S."/>
            <person name="Kuo A."/>
            <person name="Mondo S."/>
            <person name="Pangilinan J."/>
            <person name="Riley R."/>
            <person name="LaButti K."/>
            <person name="Andreopoulos B."/>
            <person name="Lipzen A."/>
            <person name="Chen C."/>
            <person name="Yan M."/>
            <person name="Daum C."/>
            <person name="Ng V."/>
            <person name="Clum A."/>
            <person name="Steindorff A."/>
            <person name="Ohm R.A."/>
            <person name="Martin F."/>
            <person name="Silar P."/>
            <person name="Natvig D.O."/>
            <person name="Lalanne C."/>
            <person name="Gautier V."/>
            <person name="Ament-Velasquez S.L."/>
            <person name="Kruys A."/>
            <person name="Hutchinson M.I."/>
            <person name="Powell A.J."/>
            <person name="Barry K."/>
            <person name="Miller A.N."/>
            <person name="Grigoriev I.V."/>
            <person name="Debuchy R."/>
            <person name="Gladieux P."/>
            <person name="Hiltunen Thoren M."/>
            <person name="Johannesson H."/>
        </authorList>
    </citation>
    <scope>NUCLEOTIDE SEQUENCE</scope>
    <source>
        <strain evidence="10">CBS 731.68</strain>
    </source>
</reference>
<evidence type="ECO:0000256" key="6">
    <source>
        <dbReference type="ARBA" id="ARBA00023242"/>
    </source>
</evidence>
<feature type="compositionally biased region" description="Polar residues" evidence="8">
    <location>
        <begin position="28"/>
        <end position="40"/>
    </location>
</feature>
<dbReference type="InterPro" id="IPR019680">
    <property type="entry name" value="Mediator_Med1"/>
</dbReference>
<comment type="subcellular location">
    <subcellularLocation>
        <location evidence="1 7">Nucleus</location>
    </subcellularLocation>
</comment>
<feature type="region of interest" description="Disordered" evidence="8">
    <location>
        <begin position="1"/>
        <end position="68"/>
    </location>
</feature>
<comment type="similarity">
    <text evidence="2 7">Belongs to the Mediator complex subunit 1 family.</text>
</comment>
<dbReference type="RefSeq" id="XP_062645108.1">
    <property type="nucleotide sequence ID" value="XM_062790690.1"/>
</dbReference>
<evidence type="ECO:0000256" key="7">
    <source>
        <dbReference type="RuleBase" id="RU364059"/>
    </source>
</evidence>